<reference evidence="5" key="1">
    <citation type="journal article" date="2023" name="Commun. Biol.">
        <title>Genome analysis of Parmales, the sister group of diatoms, reveals the evolutionary specialization of diatoms from phago-mixotrophs to photoautotrophs.</title>
        <authorList>
            <person name="Ban H."/>
            <person name="Sato S."/>
            <person name="Yoshikawa S."/>
            <person name="Yamada K."/>
            <person name="Nakamura Y."/>
            <person name="Ichinomiya M."/>
            <person name="Sato N."/>
            <person name="Blanc-Mathieu R."/>
            <person name="Endo H."/>
            <person name="Kuwata A."/>
            <person name="Ogata H."/>
        </authorList>
    </citation>
    <scope>NUCLEOTIDE SEQUENCE [LARGE SCALE GENOMIC DNA]</scope>
</reference>
<dbReference type="Gene3D" id="2.20.70.10">
    <property type="match status" value="1"/>
</dbReference>
<proteinExistence type="predicted"/>
<accession>A0A9W7G3G3</accession>
<dbReference type="AlphaFoldDB" id="A0A9W7G3G3"/>
<dbReference type="SUPFAM" id="SSF51045">
    <property type="entry name" value="WW domain"/>
    <property type="match status" value="1"/>
</dbReference>
<name>A0A9W7G3G3_9STRA</name>
<feature type="transmembrane region" description="Helical" evidence="2">
    <location>
        <begin position="74"/>
        <end position="95"/>
    </location>
</feature>
<feature type="region of interest" description="Disordered" evidence="1">
    <location>
        <begin position="114"/>
        <end position="140"/>
    </location>
</feature>
<dbReference type="InterPro" id="IPR001202">
    <property type="entry name" value="WW_dom"/>
</dbReference>
<keyword evidence="2" id="KW-1133">Transmembrane helix</keyword>
<feature type="transmembrane region" description="Helical" evidence="2">
    <location>
        <begin position="12"/>
        <end position="31"/>
    </location>
</feature>
<sequence length="242" mass="26427">MTGLLSIIKPGTFTQLATGLIMAAVYTVVLAKVDPYAEKRDTDIAILSSAMIELTFVASFLMKSQNLVEDSYEAVGLGLIMMVCSVVLVVMFVFWSWKSFYDLNKSENSLALGVMRGGRRGGGGDGRGEEAESGGETEVGAQAEIEADAERSLDDVARGEMRGIQMKDIYMSEEEDGKTKTDSVLRASNPMIQMSKEKEKGSRGEIGAAKRKDIWEKATQEGSGEVYYWNAVTGETAWEKPE</sequence>
<evidence type="ECO:0000313" key="4">
    <source>
        <dbReference type="EMBL" id="GMI30709.1"/>
    </source>
</evidence>
<protein>
    <recommendedName>
        <fullName evidence="3">WW domain-containing protein</fullName>
    </recommendedName>
</protein>
<dbReference type="OrthoDB" id="10630174at2759"/>
<evidence type="ECO:0000313" key="5">
    <source>
        <dbReference type="Proteomes" id="UP001165065"/>
    </source>
</evidence>
<dbReference type="Proteomes" id="UP001165065">
    <property type="component" value="Unassembled WGS sequence"/>
</dbReference>
<evidence type="ECO:0000259" key="3">
    <source>
        <dbReference type="PROSITE" id="PS50020"/>
    </source>
</evidence>
<feature type="transmembrane region" description="Helical" evidence="2">
    <location>
        <begin position="43"/>
        <end position="62"/>
    </location>
</feature>
<dbReference type="CDD" id="cd00201">
    <property type="entry name" value="WW"/>
    <property type="match status" value="1"/>
</dbReference>
<gene>
    <name evidence="4" type="ORF">TrCOL_g1476</name>
</gene>
<dbReference type="Pfam" id="PF00397">
    <property type="entry name" value="WW"/>
    <property type="match status" value="1"/>
</dbReference>
<keyword evidence="2" id="KW-0472">Membrane</keyword>
<comment type="caution">
    <text evidence="4">The sequence shown here is derived from an EMBL/GenBank/DDBJ whole genome shotgun (WGS) entry which is preliminary data.</text>
</comment>
<organism evidence="4 5">
    <name type="scientific">Triparma columacea</name>
    <dbReference type="NCBI Taxonomy" id="722753"/>
    <lineage>
        <taxon>Eukaryota</taxon>
        <taxon>Sar</taxon>
        <taxon>Stramenopiles</taxon>
        <taxon>Ochrophyta</taxon>
        <taxon>Bolidophyceae</taxon>
        <taxon>Parmales</taxon>
        <taxon>Triparmaceae</taxon>
        <taxon>Triparma</taxon>
    </lineage>
</organism>
<feature type="domain" description="WW" evidence="3">
    <location>
        <begin position="215"/>
        <end position="242"/>
    </location>
</feature>
<dbReference type="EMBL" id="BRYA01000002">
    <property type="protein sequence ID" value="GMI30709.1"/>
    <property type="molecule type" value="Genomic_DNA"/>
</dbReference>
<evidence type="ECO:0000256" key="2">
    <source>
        <dbReference type="SAM" id="Phobius"/>
    </source>
</evidence>
<keyword evidence="5" id="KW-1185">Reference proteome</keyword>
<dbReference type="PROSITE" id="PS50020">
    <property type="entry name" value="WW_DOMAIN_2"/>
    <property type="match status" value="1"/>
</dbReference>
<evidence type="ECO:0000256" key="1">
    <source>
        <dbReference type="SAM" id="MobiDB-lite"/>
    </source>
</evidence>
<keyword evidence="2" id="KW-0812">Transmembrane</keyword>
<dbReference type="InterPro" id="IPR036020">
    <property type="entry name" value="WW_dom_sf"/>
</dbReference>